<evidence type="ECO:0000313" key="1">
    <source>
        <dbReference type="Ensembl" id="ENSENLP00000004553.1"/>
    </source>
</evidence>
<sequence>MGPPNHAYPPGYNTTLPAVPPPGVYPQPPHPVYPHGHYPAAMNPAMVPNVRPVGMPCGPPAPYAYPMAPGGYPGVPPTGYYPGPNPHYSKGSYPQCHYKGYPYGGMNPMAGGLVGGLTNYGHCRKVRLVTSWTVKNPSAPSRR</sequence>
<proteinExistence type="predicted"/>
<organism evidence="1 2">
    <name type="scientific">Echeneis naucrates</name>
    <name type="common">Live sharksucker</name>
    <dbReference type="NCBI Taxonomy" id="173247"/>
    <lineage>
        <taxon>Eukaryota</taxon>
        <taxon>Metazoa</taxon>
        <taxon>Chordata</taxon>
        <taxon>Craniata</taxon>
        <taxon>Vertebrata</taxon>
        <taxon>Euteleostomi</taxon>
        <taxon>Actinopterygii</taxon>
        <taxon>Neopterygii</taxon>
        <taxon>Teleostei</taxon>
        <taxon>Neoteleostei</taxon>
        <taxon>Acanthomorphata</taxon>
        <taxon>Carangaria</taxon>
        <taxon>Carangiformes</taxon>
        <taxon>Echeneidae</taxon>
        <taxon>Echeneis</taxon>
    </lineage>
</organism>
<accession>A0A665TCB0</accession>
<dbReference type="OMA" id="HPAGHAC"/>
<protein>
    <submittedName>
        <fullName evidence="1">Uncharacterized protein</fullName>
    </submittedName>
</protein>
<dbReference type="Proteomes" id="UP000472264">
    <property type="component" value="Chromosome 5"/>
</dbReference>
<reference evidence="1" key="2">
    <citation type="submission" date="2025-08" db="UniProtKB">
        <authorList>
            <consortium name="Ensembl"/>
        </authorList>
    </citation>
    <scope>IDENTIFICATION</scope>
</reference>
<keyword evidence="2" id="KW-1185">Reference proteome</keyword>
<dbReference type="AlphaFoldDB" id="A0A665TCB0"/>
<name>A0A665TCB0_ECHNA</name>
<reference evidence="1" key="1">
    <citation type="submission" date="2021-04" db="EMBL/GenBank/DDBJ databases">
        <authorList>
            <consortium name="Wellcome Sanger Institute Data Sharing"/>
        </authorList>
    </citation>
    <scope>NUCLEOTIDE SEQUENCE [LARGE SCALE GENOMIC DNA]</scope>
</reference>
<dbReference type="InParanoid" id="A0A665TCB0"/>
<reference evidence="1" key="3">
    <citation type="submission" date="2025-09" db="UniProtKB">
        <authorList>
            <consortium name="Ensembl"/>
        </authorList>
    </citation>
    <scope>IDENTIFICATION</scope>
</reference>
<evidence type="ECO:0000313" key="2">
    <source>
        <dbReference type="Proteomes" id="UP000472264"/>
    </source>
</evidence>
<dbReference type="Ensembl" id="ENSENLT00000004799.1">
    <property type="protein sequence ID" value="ENSENLP00000004553.1"/>
    <property type="gene ID" value="ENSENLG00000002282.1"/>
</dbReference>